<feature type="transmembrane region" description="Helical" evidence="5">
    <location>
        <begin position="101"/>
        <end position="125"/>
    </location>
</feature>
<feature type="transmembrane region" description="Helical" evidence="5">
    <location>
        <begin position="167"/>
        <end position="187"/>
    </location>
</feature>
<evidence type="ECO:0000256" key="4">
    <source>
        <dbReference type="ARBA" id="ARBA00023136"/>
    </source>
</evidence>
<dbReference type="AlphaFoldDB" id="A0AAU7B2W2"/>
<organism evidence="7">
    <name type="scientific">Paraconexibacter sp. AEG42_29</name>
    <dbReference type="NCBI Taxonomy" id="2997339"/>
    <lineage>
        <taxon>Bacteria</taxon>
        <taxon>Bacillati</taxon>
        <taxon>Actinomycetota</taxon>
        <taxon>Thermoleophilia</taxon>
        <taxon>Solirubrobacterales</taxon>
        <taxon>Paraconexibacteraceae</taxon>
        <taxon>Paraconexibacter</taxon>
    </lineage>
</organism>
<evidence type="ECO:0000256" key="3">
    <source>
        <dbReference type="ARBA" id="ARBA00022989"/>
    </source>
</evidence>
<evidence type="ECO:0000256" key="5">
    <source>
        <dbReference type="SAM" id="Phobius"/>
    </source>
</evidence>
<dbReference type="PANTHER" id="PTHR11360:SF284">
    <property type="entry name" value="EG:103B4.3 PROTEIN-RELATED"/>
    <property type="match status" value="1"/>
</dbReference>
<feature type="transmembrane region" description="Helical" evidence="5">
    <location>
        <begin position="322"/>
        <end position="343"/>
    </location>
</feature>
<dbReference type="KEGG" id="parq:DSM112329_05162"/>
<evidence type="ECO:0000256" key="1">
    <source>
        <dbReference type="ARBA" id="ARBA00004651"/>
    </source>
</evidence>
<feature type="transmembrane region" description="Helical" evidence="5">
    <location>
        <begin position="75"/>
        <end position="95"/>
    </location>
</feature>
<feature type="transmembrane region" description="Helical" evidence="5">
    <location>
        <begin position="386"/>
        <end position="405"/>
    </location>
</feature>
<dbReference type="InterPro" id="IPR020846">
    <property type="entry name" value="MFS_dom"/>
</dbReference>
<name>A0AAU7B2W2_9ACTN</name>
<proteinExistence type="predicted"/>
<dbReference type="Gene3D" id="1.20.1250.20">
    <property type="entry name" value="MFS general substrate transporter like domains"/>
    <property type="match status" value="2"/>
</dbReference>
<dbReference type="GO" id="GO:0005886">
    <property type="term" value="C:plasma membrane"/>
    <property type="evidence" value="ECO:0007669"/>
    <property type="project" value="UniProtKB-SubCell"/>
</dbReference>
<feature type="transmembrane region" description="Helical" evidence="5">
    <location>
        <begin position="228"/>
        <end position="252"/>
    </location>
</feature>
<dbReference type="Pfam" id="PF07690">
    <property type="entry name" value="MFS_1"/>
    <property type="match status" value="1"/>
</dbReference>
<keyword evidence="4 5" id="KW-0472">Membrane</keyword>
<evidence type="ECO:0000313" key="7">
    <source>
        <dbReference type="EMBL" id="XAY08264.1"/>
    </source>
</evidence>
<accession>A0AAU7B2W2</accession>
<feature type="transmembrane region" description="Helical" evidence="5">
    <location>
        <begin position="137"/>
        <end position="161"/>
    </location>
</feature>
<keyword evidence="3 5" id="KW-1133">Transmembrane helix</keyword>
<dbReference type="GO" id="GO:0022857">
    <property type="term" value="F:transmembrane transporter activity"/>
    <property type="evidence" value="ECO:0007669"/>
    <property type="project" value="InterPro"/>
</dbReference>
<feature type="transmembrane region" description="Helical" evidence="5">
    <location>
        <begin position="297"/>
        <end position="316"/>
    </location>
</feature>
<dbReference type="CDD" id="cd17355">
    <property type="entry name" value="MFS_YcxA_like"/>
    <property type="match status" value="1"/>
</dbReference>
<dbReference type="EMBL" id="CP114014">
    <property type="protein sequence ID" value="XAY08264.1"/>
    <property type="molecule type" value="Genomic_DNA"/>
</dbReference>
<evidence type="ECO:0000259" key="6">
    <source>
        <dbReference type="PROSITE" id="PS50850"/>
    </source>
</evidence>
<keyword evidence="2 5" id="KW-0812">Transmembrane</keyword>
<sequence>MKHPRRLHRAWIVAAAGFVVLLASAAIRATFGILMDPLMDEFGWNHTAISTAASVNLVVFGLSAPFAASFAERFGLTRVVTIALILIGVSAALITQVNQLWQLYLVWGLIAGAATGAVAPVLAAMISGRWFVEKRGLVLGGLTAANSTGQLIFLPLMAALIDDGWRWTMVVVGGAAVVALVLAVLFMRDGPAEGEAPYGGTPELAAAIDAPARPSAVGVLRQVMRDRVFLALAGSFFVCGATTVGLIAVHLIPAAHDHGISTGHAAGIMAAMGVLDIVGTTGSGWLTDRYDAGKLLIVYYTGRGVSLLILPVALAVEGPTLLAFTVFYGLDWIATVPPTVALVTKRFGRQVGTVAFGWIFAAHQLGGAMAAWAAGFTRDQSGSYDGVFFVSALLCFAAALLITTASGRRLTPAAAVPA</sequence>
<dbReference type="RefSeq" id="WP_354699445.1">
    <property type="nucleotide sequence ID" value="NZ_CP114014.1"/>
</dbReference>
<dbReference type="InterPro" id="IPR011701">
    <property type="entry name" value="MFS"/>
</dbReference>
<dbReference type="PROSITE" id="PS50850">
    <property type="entry name" value="MFS"/>
    <property type="match status" value="1"/>
</dbReference>
<protein>
    <submittedName>
        <fullName evidence="7">L-lactate transporter</fullName>
    </submittedName>
</protein>
<dbReference type="PANTHER" id="PTHR11360">
    <property type="entry name" value="MONOCARBOXYLATE TRANSPORTER"/>
    <property type="match status" value="1"/>
</dbReference>
<feature type="transmembrane region" description="Helical" evidence="5">
    <location>
        <begin position="264"/>
        <end position="285"/>
    </location>
</feature>
<reference evidence="7" key="1">
    <citation type="submission" date="2022-12" db="EMBL/GenBank/DDBJ databases">
        <title>Paraconexibacter alkalitolerans sp. nov. and Baekduia alba sp. nov., isolated from soil and emended description of the genera Paraconexibacter (Chun et al., 2020) and Baekduia (An et al., 2020).</title>
        <authorList>
            <person name="Vieira S."/>
            <person name="Huber K.J."/>
            <person name="Geppert A."/>
            <person name="Wolf J."/>
            <person name="Neumann-Schaal M."/>
            <person name="Muesken M."/>
            <person name="Overmann J."/>
        </authorList>
    </citation>
    <scope>NUCLEOTIDE SEQUENCE</scope>
    <source>
        <strain evidence="7">AEG42_29</strain>
    </source>
</reference>
<dbReference type="InterPro" id="IPR036259">
    <property type="entry name" value="MFS_trans_sf"/>
</dbReference>
<dbReference type="InterPro" id="IPR050327">
    <property type="entry name" value="Proton-linked_MCT"/>
</dbReference>
<dbReference type="SUPFAM" id="SSF103473">
    <property type="entry name" value="MFS general substrate transporter"/>
    <property type="match status" value="1"/>
</dbReference>
<feature type="domain" description="Major facilitator superfamily (MFS) profile" evidence="6">
    <location>
        <begin position="9"/>
        <end position="410"/>
    </location>
</feature>
<feature type="transmembrane region" description="Helical" evidence="5">
    <location>
        <begin position="355"/>
        <end position="374"/>
    </location>
</feature>
<feature type="transmembrane region" description="Helical" evidence="5">
    <location>
        <begin position="49"/>
        <end position="68"/>
    </location>
</feature>
<gene>
    <name evidence="7" type="ORF">DSM112329_05162</name>
</gene>
<evidence type="ECO:0000256" key="2">
    <source>
        <dbReference type="ARBA" id="ARBA00022692"/>
    </source>
</evidence>
<comment type="subcellular location">
    <subcellularLocation>
        <location evidence="1">Cell membrane</location>
        <topology evidence="1">Multi-pass membrane protein</topology>
    </subcellularLocation>
</comment>